<name>A0AAV1RGB9_9ROSI</name>
<evidence type="ECO:0000313" key="3">
    <source>
        <dbReference type="Proteomes" id="UP001314170"/>
    </source>
</evidence>
<proteinExistence type="predicted"/>
<evidence type="ECO:0000256" key="1">
    <source>
        <dbReference type="SAM" id="MobiDB-lite"/>
    </source>
</evidence>
<accession>A0AAV1RGB9</accession>
<keyword evidence="3" id="KW-1185">Reference proteome</keyword>
<dbReference type="EMBL" id="CAWUPB010000950">
    <property type="protein sequence ID" value="CAK7334209.1"/>
    <property type="molecule type" value="Genomic_DNA"/>
</dbReference>
<protein>
    <submittedName>
        <fullName evidence="2">Uncharacterized protein</fullName>
    </submittedName>
</protein>
<comment type="caution">
    <text evidence="2">The sequence shown here is derived from an EMBL/GenBank/DDBJ whole genome shotgun (WGS) entry which is preliminary data.</text>
</comment>
<dbReference type="AlphaFoldDB" id="A0AAV1RGB9"/>
<gene>
    <name evidence="2" type="ORF">DCAF_LOCUS9801</name>
</gene>
<organism evidence="2 3">
    <name type="scientific">Dovyalis caffra</name>
    <dbReference type="NCBI Taxonomy" id="77055"/>
    <lineage>
        <taxon>Eukaryota</taxon>
        <taxon>Viridiplantae</taxon>
        <taxon>Streptophyta</taxon>
        <taxon>Embryophyta</taxon>
        <taxon>Tracheophyta</taxon>
        <taxon>Spermatophyta</taxon>
        <taxon>Magnoliopsida</taxon>
        <taxon>eudicotyledons</taxon>
        <taxon>Gunneridae</taxon>
        <taxon>Pentapetalae</taxon>
        <taxon>rosids</taxon>
        <taxon>fabids</taxon>
        <taxon>Malpighiales</taxon>
        <taxon>Salicaceae</taxon>
        <taxon>Flacourtieae</taxon>
        <taxon>Dovyalis</taxon>
    </lineage>
</organism>
<reference evidence="2 3" key="1">
    <citation type="submission" date="2024-01" db="EMBL/GenBank/DDBJ databases">
        <authorList>
            <person name="Waweru B."/>
        </authorList>
    </citation>
    <scope>NUCLEOTIDE SEQUENCE [LARGE SCALE GENOMIC DNA]</scope>
</reference>
<sequence length="77" mass="8542">MPDRRLLEARPSSSSRVTEFGSPHTSIRFLRPSSSSFSSTYSLMLGPSDSKVESSTHPKSSSTKKYNYSLALHQTCK</sequence>
<dbReference type="Proteomes" id="UP001314170">
    <property type="component" value="Unassembled WGS sequence"/>
</dbReference>
<feature type="region of interest" description="Disordered" evidence="1">
    <location>
        <begin position="1"/>
        <end position="25"/>
    </location>
</feature>
<evidence type="ECO:0000313" key="2">
    <source>
        <dbReference type="EMBL" id="CAK7334209.1"/>
    </source>
</evidence>